<accession>A0A1B0CX41</accession>
<keyword evidence="2" id="KW-0472">Membrane</keyword>
<dbReference type="GO" id="GO:0005886">
    <property type="term" value="C:plasma membrane"/>
    <property type="evidence" value="ECO:0007669"/>
    <property type="project" value="TreeGrafter"/>
</dbReference>
<dbReference type="InterPro" id="IPR031578">
    <property type="entry name" value="TipE"/>
</dbReference>
<keyword evidence="2" id="KW-1133">Transmembrane helix</keyword>
<feature type="region of interest" description="Disordered" evidence="1">
    <location>
        <begin position="1"/>
        <end position="36"/>
    </location>
</feature>
<organism evidence="3 4">
    <name type="scientific">Lutzomyia longipalpis</name>
    <name type="common">Sand fly</name>
    <dbReference type="NCBI Taxonomy" id="7200"/>
    <lineage>
        <taxon>Eukaryota</taxon>
        <taxon>Metazoa</taxon>
        <taxon>Ecdysozoa</taxon>
        <taxon>Arthropoda</taxon>
        <taxon>Hexapoda</taxon>
        <taxon>Insecta</taxon>
        <taxon>Pterygota</taxon>
        <taxon>Neoptera</taxon>
        <taxon>Endopterygota</taxon>
        <taxon>Diptera</taxon>
        <taxon>Nematocera</taxon>
        <taxon>Psychodoidea</taxon>
        <taxon>Psychodidae</taxon>
        <taxon>Lutzomyia</taxon>
        <taxon>Lutzomyia</taxon>
    </lineage>
</organism>
<evidence type="ECO:0000313" key="4">
    <source>
        <dbReference type="Proteomes" id="UP000092461"/>
    </source>
</evidence>
<protein>
    <submittedName>
        <fullName evidence="3">Uncharacterized protein</fullName>
    </submittedName>
</protein>
<dbReference type="EnsemblMetazoa" id="LLOJ009577-RA">
    <property type="protein sequence ID" value="LLOJ009577-PA"/>
    <property type="gene ID" value="LLOJ009577"/>
</dbReference>
<feature type="transmembrane region" description="Helical" evidence="2">
    <location>
        <begin position="604"/>
        <end position="626"/>
    </location>
</feature>
<dbReference type="VEuPathDB" id="VectorBase:LLONM1_008314"/>
<keyword evidence="4" id="KW-1185">Reference proteome</keyword>
<dbReference type="EMBL" id="AJWK01033184">
    <property type="status" value="NOT_ANNOTATED_CDS"/>
    <property type="molecule type" value="Genomic_DNA"/>
</dbReference>
<dbReference type="EMBL" id="AJWK01033182">
    <property type="status" value="NOT_ANNOTATED_CDS"/>
    <property type="molecule type" value="Genomic_DNA"/>
</dbReference>
<evidence type="ECO:0000256" key="2">
    <source>
        <dbReference type="SAM" id="Phobius"/>
    </source>
</evidence>
<feature type="compositionally biased region" description="Low complexity" evidence="1">
    <location>
        <begin position="9"/>
        <end position="24"/>
    </location>
</feature>
<reference evidence="3" key="1">
    <citation type="submission" date="2020-05" db="UniProtKB">
        <authorList>
            <consortium name="EnsemblMetazoa"/>
        </authorList>
    </citation>
    <scope>IDENTIFICATION</scope>
    <source>
        <strain evidence="3">Jacobina</strain>
    </source>
</reference>
<dbReference type="VEuPathDB" id="VectorBase:LLONM1_009936"/>
<feature type="transmembrane region" description="Helical" evidence="2">
    <location>
        <begin position="231"/>
        <end position="253"/>
    </location>
</feature>
<feature type="transmembrane region" description="Helical" evidence="2">
    <location>
        <begin position="68"/>
        <end position="93"/>
    </location>
</feature>
<sequence>MSTHQSTHSSLPSIGPSGSPTSLTASERGFSGTASLQNSKLSINSKPQSPQPSQPGEVEPTFLEKAKFYTSLCLGTTAILSVFAFLFLIPFVVDPAISTIVADYDHVPVTCIVVDHSYAEGLRNCTWSSCREGCTTAPLKCHQLLVNYTKIPWHEWQKEPKDITEVTWDVGETRFLVNSEGCGYPPRVNCSEFAKKFGFSHMGEPFPCFYSRAYPELVIARYSWEDNLKHLILSLIIPNVLFAISIGVLSYWYCPCCDKACHKTTRIYAEKFPTKEDDDEVCSKKKNNGQEVQATTHSRARSSDMWINLSVPVNDRALLCGHRLPERGYLYAIVQVNPEDLKKYNCNNGTECSHLTGVFNCSLGHCANMSDLYECHYGKADGVTIDAEKDNMKLNGFFYCKGSNCTKIKRAFSCDRFCPKITTTTINVFVMHNDSLTTADCEVALAINEARGSDPGVRIDPTRFWNESQGAVLTNCLDAVRTEGRIEAFDCLNGTLLPEEQIPHPWMNFTTFWKIYENSTIPVDPDQRFLPRQSTLTIYNTSKLFINLEGCVNTLKGECKQFLVTHGNDGDNNTAQARFPCFYHKNSSTFVVARFDLQKTWKELMIAVIVPTSLFVISLITLCIITQSVRVGDDAKMRCKYCVDGSDQEDSLGISSKKRYAATEDNTLNTPNLAPSVSQQSNPTELNSISFDCGQSSTKSLIPMSPCSEKTFKKFAENLEKCCESSLSEEPPQITVNPEDLKKYNCNNGTECSHLTGVFNCSLGHCANMSDLYECHYGKADGVTIDAEKDNMKLNGFFYCKGSNCTKIKRAFSCDRFCPKITTTTINVFVMHNDSLTTADCEVALAINEARGSDPGVRIDPTRFWNESQGAVLTNCLDAVRTEGRIEAFDCLNGTLLPEEQIPHPWMNFTTFWKIYENSTIPVDPDQRFLPRQSTLTIYNTSKLFINLEGCVNTLKGECKQFLVTHGNDGDNNTAQARFPCFYHKNSSTFVVARFDLQKTWKELMIAVIVPTSLLSFPHHPCHYGKADGVTIDAEKDNMKLNGFFYCKGSNCTKIKRAFSCDRFCPKITTTTINVFVMHNDSLTTADCEVALALNEARGSDPGVRIDPTRFWNESQGAVLTNCLDAVRTEGRIEAFDCLNGTLLPEEQIPHPWMNFTTFWKIYENSTIPVDPDQRFLPRQSTLTIYNTSKLFINLEGCVNTLKGECKQFLVTHGNDGDNNTAQARFPCFYHKNSSTFVVARFDLQKTWKELMIAVIVPTSLFVISLITLCIITQSVRVGDDAKMRCKYCVDGSDQEDSLGDFVKETLRRHRRQHSEHPESGTISLTAIQSHRVK</sequence>
<dbReference type="PANTHER" id="PTHR12335:SF3">
    <property type="entry name" value="IP11896P"/>
    <property type="match status" value="1"/>
</dbReference>
<feature type="transmembrane region" description="Helical" evidence="2">
    <location>
        <begin position="1251"/>
        <end position="1276"/>
    </location>
</feature>
<dbReference type="EMBL" id="AJWK01033183">
    <property type="status" value="NOT_ANNOTATED_CDS"/>
    <property type="molecule type" value="Genomic_DNA"/>
</dbReference>
<evidence type="ECO:0000256" key="1">
    <source>
        <dbReference type="SAM" id="MobiDB-lite"/>
    </source>
</evidence>
<proteinExistence type="predicted"/>
<dbReference type="GO" id="GO:0017080">
    <property type="term" value="F:sodium channel regulator activity"/>
    <property type="evidence" value="ECO:0007669"/>
    <property type="project" value="TreeGrafter"/>
</dbReference>
<dbReference type="VEuPathDB" id="VectorBase:LLOJ009577"/>
<name>A0A1B0CX41_LUTLO</name>
<dbReference type="GO" id="GO:0002028">
    <property type="term" value="P:regulation of sodium ion transport"/>
    <property type="evidence" value="ECO:0007669"/>
    <property type="project" value="TreeGrafter"/>
</dbReference>
<evidence type="ECO:0000313" key="3">
    <source>
        <dbReference type="EnsemblMetazoa" id="LLOJ009577-PA"/>
    </source>
</evidence>
<keyword evidence="2" id="KW-0812">Transmembrane</keyword>
<dbReference type="Pfam" id="PF16972">
    <property type="entry name" value="TipE"/>
    <property type="match status" value="2"/>
</dbReference>
<feature type="region of interest" description="Disordered" evidence="1">
    <location>
        <begin position="665"/>
        <end position="685"/>
    </location>
</feature>
<dbReference type="PANTHER" id="PTHR12335">
    <property type="entry name" value="TIPE PROTEIN TEMPERATURE-INDUCED PARALYTIC E"/>
    <property type="match status" value="1"/>
</dbReference>
<dbReference type="Proteomes" id="UP000092461">
    <property type="component" value="Unassembled WGS sequence"/>
</dbReference>